<feature type="chain" id="PRO_5039106634" description="Secreted protein" evidence="1">
    <location>
        <begin position="27"/>
        <end position="200"/>
    </location>
</feature>
<dbReference type="AlphaFoldDB" id="A0A7W9NKM4"/>
<evidence type="ECO:0000256" key="1">
    <source>
        <dbReference type="SAM" id="SignalP"/>
    </source>
</evidence>
<proteinExistence type="predicted"/>
<keyword evidence="3" id="KW-1185">Reference proteome</keyword>
<evidence type="ECO:0000313" key="2">
    <source>
        <dbReference type="EMBL" id="MBB5896180.1"/>
    </source>
</evidence>
<dbReference type="EMBL" id="JACHIR010000001">
    <property type="protein sequence ID" value="MBB5896180.1"/>
    <property type="molecule type" value="Genomic_DNA"/>
</dbReference>
<reference evidence="2 3" key="1">
    <citation type="submission" date="2020-08" db="EMBL/GenBank/DDBJ databases">
        <title>Sequencing the genomes of 1000 actinobacteria strains.</title>
        <authorList>
            <person name="Klenk H.-P."/>
        </authorList>
    </citation>
    <scope>NUCLEOTIDE SEQUENCE [LARGE SCALE GENOMIC DNA]</scope>
    <source>
        <strain evidence="2 3">DSM 43851</strain>
    </source>
</reference>
<keyword evidence="1" id="KW-0732">Signal</keyword>
<feature type="signal peptide" evidence="1">
    <location>
        <begin position="1"/>
        <end position="26"/>
    </location>
</feature>
<evidence type="ECO:0008006" key="4">
    <source>
        <dbReference type="Google" id="ProtNLM"/>
    </source>
</evidence>
<gene>
    <name evidence="2" type="ORF">BJ998_007376</name>
</gene>
<sequence>MRFSGTFLGWAVVAAVSALLAGGATASASSASTPPASCDGWMMYMPNASFEAAPDGTAVPNWCTEGPDTKGVDRNAGIAHSMANDAYIEARSTTQWNALTQNIVVPTCRTLDLSAFVWTSSNVTAGYFGVRAYPSVTPYKETKFGPLSNGYQQLSVRFASRCTPDDLIHPGPVTYTAFVGFWSPGGFSWLMADDFATALP</sequence>
<evidence type="ECO:0000313" key="3">
    <source>
        <dbReference type="Proteomes" id="UP000585638"/>
    </source>
</evidence>
<organism evidence="2 3">
    <name type="scientific">Kutzneria kofuensis</name>
    <dbReference type="NCBI Taxonomy" id="103725"/>
    <lineage>
        <taxon>Bacteria</taxon>
        <taxon>Bacillati</taxon>
        <taxon>Actinomycetota</taxon>
        <taxon>Actinomycetes</taxon>
        <taxon>Pseudonocardiales</taxon>
        <taxon>Pseudonocardiaceae</taxon>
        <taxon>Kutzneria</taxon>
    </lineage>
</organism>
<accession>A0A7W9NKM4</accession>
<dbReference type="RefSeq" id="WP_184867877.1">
    <property type="nucleotide sequence ID" value="NZ_BAAAWY010000023.1"/>
</dbReference>
<protein>
    <recommendedName>
        <fullName evidence="4">Secreted protein</fullName>
    </recommendedName>
</protein>
<name>A0A7W9NKM4_9PSEU</name>
<dbReference type="Gene3D" id="2.60.120.260">
    <property type="entry name" value="Galactose-binding domain-like"/>
    <property type="match status" value="1"/>
</dbReference>
<comment type="caution">
    <text evidence="2">The sequence shown here is derived from an EMBL/GenBank/DDBJ whole genome shotgun (WGS) entry which is preliminary data.</text>
</comment>
<dbReference type="Proteomes" id="UP000585638">
    <property type="component" value="Unassembled WGS sequence"/>
</dbReference>